<evidence type="ECO:0000313" key="2">
    <source>
        <dbReference type="Proteomes" id="UP000183208"/>
    </source>
</evidence>
<protein>
    <submittedName>
        <fullName evidence="1">Uncharacterized protein</fullName>
    </submittedName>
</protein>
<proteinExistence type="predicted"/>
<organism evidence="1 2">
    <name type="scientific">Bradyrhizobium lablabi</name>
    <dbReference type="NCBI Taxonomy" id="722472"/>
    <lineage>
        <taxon>Bacteria</taxon>
        <taxon>Pseudomonadati</taxon>
        <taxon>Pseudomonadota</taxon>
        <taxon>Alphaproteobacteria</taxon>
        <taxon>Hyphomicrobiales</taxon>
        <taxon>Nitrobacteraceae</taxon>
        <taxon>Bradyrhizobium</taxon>
    </lineage>
</organism>
<name>A0A1H5LIU0_9BRAD</name>
<dbReference type="EMBL" id="FNTI01000002">
    <property type="protein sequence ID" value="SEE76098.1"/>
    <property type="molecule type" value="Genomic_DNA"/>
</dbReference>
<gene>
    <name evidence="1" type="ORF">SAMN05444171_7915</name>
</gene>
<dbReference type="AlphaFoldDB" id="A0A1H5LIU0"/>
<accession>A0A1H5LIU0</accession>
<dbReference type="Proteomes" id="UP000183208">
    <property type="component" value="Unassembled WGS sequence"/>
</dbReference>
<evidence type="ECO:0000313" key="1">
    <source>
        <dbReference type="EMBL" id="SEE76098.1"/>
    </source>
</evidence>
<sequence>MSAPRPLLVLERMSVDRSKFIGSRFKHTVDKKSESRGDTIFLVRPARDNLERIVWQRPL</sequence>
<reference evidence="1 2" key="1">
    <citation type="submission" date="2016-10" db="EMBL/GenBank/DDBJ databases">
        <authorList>
            <person name="de Groot N.N."/>
        </authorList>
    </citation>
    <scope>NUCLEOTIDE SEQUENCE [LARGE SCALE GENOMIC DNA]</scope>
    <source>
        <strain evidence="1 2">GAS522</strain>
    </source>
</reference>